<feature type="domain" description="Mos1 transposase HTH" evidence="1">
    <location>
        <begin position="42"/>
        <end position="68"/>
    </location>
</feature>
<reference evidence="2" key="1">
    <citation type="submission" date="2020-08" db="EMBL/GenBank/DDBJ databases">
        <title>Multicomponent nature underlies the extraordinary mechanical properties of spider dragline silk.</title>
        <authorList>
            <person name="Kono N."/>
            <person name="Nakamura H."/>
            <person name="Mori M."/>
            <person name="Yoshida Y."/>
            <person name="Ohtoshi R."/>
            <person name="Malay A.D."/>
            <person name="Moran D.A.P."/>
            <person name="Tomita M."/>
            <person name="Numata K."/>
            <person name="Arakawa K."/>
        </authorList>
    </citation>
    <scope>NUCLEOTIDE SEQUENCE</scope>
</reference>
<keyword evidence="3" id="KW-1185">Reference proteome</keyword>
<dbReference type="EMBL" id="BMAV01024975">
    <property type="protein sequence ID" value="GFS37445.1"/>
    <property type="molecule type" value="Genomic_DNA"/>
</dbReference>
<dbReference type="Proteomes" id="UP000886998">
    <property type="component" value="Unassembled WGS sequence"/>
</dbReference>
<name>A0A8X6IA21_9ARAC</name>
<dbReference type="Pfam" id="PF17906">
    <property type="entry name" value="HTH_48"/>
    <property type="match status" value="1"/>
</dbReference>
<evidence type="ECO:0000313" key="3">
    <source>
        <dbReference type="Proteomes" id="UP000886998"/>
    </source>
</evidence>
<evidence type="ECO:0000313" key="2">
    <source>
        <dbReference type="EMBL" id="GFS37445.1"/>
    </source>
</evidence>
<dbReference type="OrthoDB" id="6432501at2759"/>
<dbReference type="InterPro" id="IPR041426">
    <property type="entry name" value="Mos1_HTH"/>
</dbReference>
<proteinExistence type="predicted"/>
<organism evidence="2 3">
    <name type="scientific">Trichonephila inaurata madagascariensis</name>
    <dbReference type="NCBI Taxonomy" id="2747483"/>
    <lineage>
        <taxon>Eukaryota</taxon>
        <taxon>Metazoa</taxon>
        <taxon>Ecdysozoa</taxon>
        <taxon>Arthropoda</taxon>
        <taxon>Chelicerata</taxon>
        <taxon>Arachnida</taxon>
        <taxon>Araneae</taxon>
        <taxon>Araneomorphae</taxon>
        <taxon>Entelegynae</taxon>
        <taxon>Araneoidea</taxon>
        <taxon>Nephilidae</taxon>
        <taxon>Trichonephila</taxon>
        <taxon>Trichonephila inaurata</taxon>
    </lineage>
</organism>
<protein>
    <recommendedName>
        <fullName evidence="1">Mos1 transposase HTH domain-containing protein</fullName>
    </recommendedName>
</protein>
<sequence>MVPISFEADKASEMRTIKKRYLHRFQQISISIGAKMRVENHSDICHIMLFHFEKGWKAAESFRDLNDFLAKEQSAKVSVGSGLHVSNQVISAWRIS</sequence>
<dbReference type="Gene3D" id="1.10.10.1450">
    <property type="match status" value="1"/>
</dbReference>
<gene>
    <name evidence="2" type="ORF">TNIN_416831</name>
</gene>
<evidence type="ECO:0000259" key="1">
    <source>
        <dbReference type="Pfam" id="PF17906"/>
    </source>
</evidence>
<accession>A0A8X6IA21</accession>
<comment type="caution">
    <text evidence="2">The sequence shown here is derived from an EMBL/GenBank/DDBJ whole genome shotgun (WGS) entry which is preliminary data.</text>
</comment>
<dbReference type="AlphaFoldDB" id="A0A8X6IA21"/>